<dbReference type="Proteomes" id="UP000887575">
    <property type="component" value="Unassembled WGS sequence"/>
</dbReference>
<keyword evidence="3" id="KW-1185">Reference proteome</keyword>
<dbReference type="Gene3D" id="1.20.1270.60">
    <property type="entry name" value="Arfaptin homology (AH) domain/BAR domain"/>
    <property type="match status" value="1"/>
</dbReference>
<name>A0AAF3JBM0_9BILA</name>
<protein>
    <submittedName>
        <fullName evidence="4">Uncharacterized protein</fullName>
    </submittedName>
</protein>
<feature type="compositionally biased region" description="Low complexity" evidence="2">
    <location>
        <begin position="329"/>
        <end position="340"/>
    </location>
</feature>
<feature type="region of interest" description="Disordered" evidence="2">
    <location>
        <begin position="360"/>
        <end position="426"/>
    </location>
</feature>
<evidence type="ECO:0000313" key="3">
    <source>
        <dbReference type="Proteomes" id="UP000887575"/>
    </source>
</evidence>
<keyword evidence="1" id="KW-0175">Coiled coil</keyword>
<proteinExistence type="predicted"/>
<organism evidence="3 4">
    <name type="scientific">Mesorhabditis belari</name>
    <dbReference type="NCBI Taxonomy" id="2138241"/>
    <lineage>
        <taxon>Eukaryota</taxon>
        <taxon>Metazoa</taxon>
        <taxon>Ecdysozoa</taxon>
        <taxon>Nematoda</taxon>
        <taxon>Chromadorea</taxon>
        <taxon>Rhabditida</taxon>
        <taxon>Rhabditina</taxon>
        <taxon>Rhabditomorpha</taxon>
        <taxon>Rhabditoidea</taxon>
        <taxon>Rhabditidae</taxon>
        <taxon>Mesorhabditinae</taxon>
        <taxon>Mesorhabditis</taxon>
    </lineage>
</organism>
<accession>A0AAF3JBM0</accession>
<reference evidence="4" key="1">
    <citation type="submission" date="2024-02" db="UniProtKB">
        <authorList>
            <consortium name="WormBaseParasite"/>
        </authorList>
    </citation>
    <scope>IDENTIFICATION</scope>
</reference>
<dbReference type="AlphaFoldDB" id="A0AAF3JBM0"/>
<dbReference type="InterPro" id="IPR027267">
    <property type="entry name" value="AH/BAR_dom_sf"/>
</dbReference>
<dbReference type="WBParaSite" id="MBELARI_LOCUS8797">
    <property type="protein sequence ID" value="MBELARI_LOCUS8797"/>
    <property type="gene ID" value="MBELARI_LOCUS8797"/>
</dbReference>
<evidence type="ECO:0000313" key="4">
    <source>
        <dbReference type="WBParaSite" id="MBELARI_LOCUS8797"/>
    </source>
</evidence>
<sequence length="426" mass="47145">MHRRSVGATQTAITSPPIVTEPRRVASTSRLGALFRTDESKTKDAKLLDAFKDLTLAQELRIKAAESERSGGNKLAEWAKKTQNSAINDVGAKTSTVLQMHSDATMELALRNQRAIGQLRGLCGRGKELEDSEKEYQRLKEKEAKLQKQLNSRRDRPHDPLEAQISDVRRQINFTWENIRRLYGDEETIRMMKLRHGCKGIADAGMTYTTAARAIFACLRELTETIPGLTNPGEEIFGMTYEGAPFTQERVEQLKAFLSTLQNNDKLCVQHGQDRSQLLGGVRRRSEPARRTGVFGPNARTAAPSQQHAPASPPPPYTPSAPAGEMERSTTSTTSGTSSSRLPHLQPIPLAAATAPTMTPIARPAPKSHAPYLQPIRNEDHPTALAQLASSNERRKENRRSLPACTGCSGRLYPELPPNPYRTQQE</sequence>
<feature type="region of interest" description="Disordered" evidence="2">
    <location>
        <begin position="278"/>
        <end position="345"/>
    </location>
</feature>
<feature type="coiled-coil region" evidence="1">
    <location>
        <begin position="129"/>
        <end position="156"/>
    </location>
</feature>
<feature type="compositionally biased region" description="Low complexity" evidence="2">
    <location>
        <begin position="301"/>
        <end position="310"/>
    </location>
</feature>
<evidence type="ECO:0000256" key="2">
    <source>
        <dbReference type="SAM" id="MobiDB-lite"/>
    </source>
</evidence>
<evidence type="ECO:0000256" key="1">
    <source>
        <dbReference type="SAM" id="Coils"/>
    </source>
</evidence>